<dbReference type="Pfam" id="PF03493">
    <property type="entry name" value="BK_channel_a"/>
    <property type="match status" value="1"/>
</dbReference>
<dbReference type="GO" id="GO:0016020">
    <property type="term" value="C:membrane"/>
    <property type="evidence" value="ECO:0007669"/>
    <property type="project" value="UniProtKB-SubCell"/>
</dbReference>
<reference evidence="17" key="1">
    <citation type="submission" date="2021-06" db="EMBL/GenBank/DDBJ databases">
        <authorList>
            <person name="Kallberg Y."/>
            <person name="Tangrot J."/>
            <person name="Rosling A."/>
        </authorList>
    </citation>
    <scope>NUCLEOTIDE SEQUENCE</scope>
    <source>
        <strain evidence="17">IA702</strain>
    </source>
</reference>
<dbReference type="EMBL" id="CAJVPJ010001016">
    <property type="protein sequence ID" value="CAG8571039.1"/>
    <property type="molecule type" value="Genomic_DNA"/>
</dbReference>
<dbReference type="AlphaFoldDB" id="A0A9N9BJK6"/>
<evidence type="ECO:0000256" key="7">
    <source>
        <dbReference type="ARBA" id="ARBA00022989"/>
    </source>
</evidence>
<dbReference type="SUPFAM" id="SSF81324">
    <property type="entry name" value="Voltage-gated potassium channels"/>
    <property type="match status" value="1"/>
</dbReference>
<dbReference type="Pfam" id="PF22614">
    <property type="entry name" value="Slo-like_RCK"/>
    <property type="match status" value="2"/>
</dbReference>
<sequence>MLAYPASTSEPSKPHVTFAPTPKKDKSVPVKRAPLRSSSSMDFTLKQPIYQPVCQPSWREELAVRLDTSSLGSIWKLFDALLNITLCVIYVFNTNLLKTTIPPGRVLFEFIVAVLLVIQYAPKFYITEFTSWRSLFTRLSPILTVLAVFPTVVLARDSNFGDTPELVFFYPFRFIRCYLSVCDCLVRSEKSVLHLGQVTSKVAIFGTSVLFLVLTGSSLLHGVEFVYQEQPITFLDAVFFTTIMLGTVGYLSDIVPHGPLPRLMLLCIFVMGFIFIPYSITEILILVRSKSPYDKAYRKVSLQPHVIIIPPTIELPSLRHFLKEFYSLAHGPVTINTKVVILNPADPTERVQTFLSDPVYAHRVQYIRGSSLESRSLVKTRAKQASAYFILAKKYTQQSEAIDAENVLKAIALRKYNEGPKLYIQCILPENKIHFESLNPEQIICTDELKLAILAHSCLTPGFSTILYGLTTSFAHETDDEERASKESSDVDYDVMEDYLDGLSQSIYTTTMSDHFSGTGFLAVAGRLYEALGVVLFAIGIPKKRSLGKYATHWLYDGDADDNDFRNYTVLINPGDYVVKGDEIAFVIASNAPAIERISTFEEQYPQTQSRPSMIGPPPSEREPLLSADTLKNNGGGDYFGIRKVRDQIPRTPSPDHMHYPHKPESISSRRQRALSTPLALSTDHGVEHHHGHQKSHSHPNDYELGHSLTHPYDNDHLITVLENITDHIILCDYSTTFPRNLDCFVSPLRMSHLERIIPVVILSPTRPSTSQWKILSQFDQVYIVQGNPMTREGLECARVKYARQAVVLSDSTRILKNGEKIEDAPAMLVFLNIKAMCQNDIDIFVEFVHTDNMKFMSEDSQAIEKHLKAHHSPAFMQGTCFSPSMLDSIICQSFYQPHLVATINQILFGAPPLHLPSGATCPAPAHSHLFKIAIPQLYVGYEYGSLFKYMLEEKKAVPLGLYRRTVVKSNLKNGKELRYVHTCPKYNVILREDDMIFVFSKKAPVIN</sequence>
<feature type="transmembrane region" description="Helical" evidence="13">
    <location>
        <begin position="232"/>
        <end position="251"/>
    </location>
</feature>
<comment type="caution">
    <text evidence="17">The sequence shown here is derived from an EMBL/GenBank/DDBJ whole genome shotgun (WGS) entry which is preliminary data.</text>
</comment>
<evidence type="ECO:0000256" key="12">
    <source>
        <dbReference type="SAM" id="MobiDB-lite"/>
    </source>
</evidence>
<evidence type="ECO:0000256" key="2">
    <source>
        <dbReference type="ARBA" id="ARBA00022448"/>
    </source>
</evidence>
<keyword evidence="5" id="KW-0631">Potassium channel</keyword>
<feature type="domain" description="Calcium-activated potassium channel BK alpha subunit" evidence="14">
    <location>
        <begin position="442"/>
        <end position="539"/>
    </location>
</feature>
<evidence type="ECO:0000256" key="11">
    <source>
        <dbReference type="ARBA" id="ARBA00034430"/>
    </source>
</evidence>
<keyword evidence="9 13" id="KW-0472">Membrane</keyword>
<feature type="transmembrane region" description="Helical" evidence="13">
    <location>
        <begin position="135"/>
        <end position="155"/>
    </location>
</feature>
<evidence type="ECO:0000256" key="10">
    <source>
        <dbReference type="ARBA" id="ARBA00023303"/>
    </source>
</evidence>
<keyword evidence="6" id="KW-0630">Potassium</keyword>
<feature type="region of interest" description="Disordered" evidence="12">
    <location>
        <begin position="651"/>
        <end position="707"/>
    </location>
</feature>
<feature type="domain" description="RCK N-terminal" evidence="16">
    <location>
        <begin position="302"/>
        <end position="423"/>
    </location>
</feature>
<evidence type="ECO:0000259" key="14">
    <source>
        <dbReference type="Pfam" id="PF03493"/>
    </source>
</evidence>
<protein>
    <submittedName>
        <fullName evidence="17">218_t:CDS:1</fullName>
    </submittedName>
</protein>
<dbReference type="InterPro" id="IPR003148">
    <property type="entry name" value="RCK_N"/>
</dbReference>
<dbReference type="PANTHER" id="PTHR10027">
    <property type="entry name" value="CALCIUM-ACTIVATED POTASSIUM CHANNEL ALPHA CHAIN"/>
    <property type="match status" value="1"/>
</dbReference>
<comment type="subcellular location">
    <subcellularLocation>
        <location evidence="1">Membrane</location>
        <topology evidence="1">Multi-pass membrane protein</topology>
    </subcellularLocation>
</comment>
<gene>
    <name evidence="17" type="ORF">POCULU_LOCUS5996</name>
</gene>
<dbReference type="InterPro" id="IPR047871">
    <property type="entry name" value="K_chnl_Slo-like"/>
</dbReference>
<evidence type="ECO:0000256" key="8">
    <source>
        <dbReference type="ARBA" id="ARBA00023065"/>
    </source>
</evidence>
<feature type="transmembrane region" description="Helical" evidence="13">
    <location>
        <begin position="104"/>
        <end position="123"/>
    </location>
</feature>
<feature type="compositionally biased region" description="Basic and acidic residues" evidence="12">
    <location>
        <begin position="651"/>
        <end position="665"/>
    </location>
</feature>
<evidence type="ECO:0000313" key="18">
    <source>
        <dbReference type="Proteomes" id="UP000789572"/>
    </source>
</evidence>
<evidence type="ECO:0000256" key="4">
    <source>
        <dbReference type="ARBA" id="ARBA00022692"/>
    </source>
</evidence>
<dbReference type="InterPro" id="IPR003929">
    <property type="entry name" value="K_chnl_BK_asu"/>
</dbReference>
<dbReference type="Gene3D" id="3.40.50.720">
    <property type="entry name" value="NAD(P)-binding Rossmann-like Domain"/>
    <property type="match status" value="2"/>
</dbReference>
<dbReference type="GO" id="GO:0005267">
    <property type="term" value="F:potassium channel activity"/>
    <property type="evidence" value="ECO:0007669"/>
    <property type="project" value="UniProtKB-KW"/>
</dbReference>
<evidence type="ECO:0000313" key="17">
    <source>
        <dbReference type="EMBL" id="CAG8571039.1"/>
    </source>
</evidence>
<name>A0A9N9BJK6_9GLOM</name>
<evidence type="ECO:0000259" key="16">
    <source>
        <dbReference type="Pfam" id="PF22614"/>
    </source>
</evidence>
<evidence type="ECO:0000256" key="3">
    <source>
        <dbReference type="ARBA" id="ARBA00022538"/>
    </source>
</evidence>
<feature type="transmembrane region" description="Helical" evidence="13">
    <location>
        <begin position="263"/>
        <end position="287"/>
    </location>
</feature>
<evidence type="ECO:0000256" key="6">
    <source>
        <dbReference type="ARBA" id="ARBA00022958"/>
    </source>
</evidence>
<evidence type="ECO:0000256" key="13">
    <source>
        <dbReference type="SAM" id="Phobius"/>
    </source>
</evidence>
<dbReference type="Gene3D" id="1.10.287.70">
    <property type="match status" value="1"/>
</dbReference>
<keyword evidence="10" id="KW-0407">Ion channel</keyword>
<evidence type="ECO:0000259" key="15">
    <source>
        <dbReference type="Pfam" id="PF07885"/>
    </source>
</evidence>
<evidence type="ECO:0000256" key="9">
    <source>
        <dbReference type="ARBA" id="ARBA00023136"/>
    </source>
</evidence>
<feature type="transmembrane region" description="Helical" evidence="13">
    <location>
        <begin position="74"/>
        <end position="92"/>
    </location>
</feature>
<comment type="catalytic activity">
    <reaction evidence="11">
        <text>K(+)(in) = K(+)(out)</text>
        <dbReference type="Rhea" id="RHEA:29463"/>
        <dbReference type="ChEBI" id="CHEBI:29103"/>
    </reaction>
</comment>
<proteinExistence type="predicted"/>
<accession>A0A9N9BJK6</accession>
<keyword evidence="8" id="KW-0406">Ion transport</keyword>
<evidence type="ECO:0000256" key="1">
    <source>
        <dbReference type="ARBA" id="ARBA00004141"/>
    </source>
</evidence>
<keyword evidence="4 13" id="KW-0812">Transmembrane</keyword>
<keyword evidence="3" id="KW-0633">Potassium transport</keyword>
<dbReference type="Pfam" id="PF07885">
    <property type="entry name" value="Ion_trans_2"/>
    <property type="match status" value="1"/>
</dbReference>
<dbReference type="PANTHER" id="PTHR10027:SF10">
    <property type="entry name" value="SLOWPOKE 2, ISOFORM D"/>
    <property type="match status" value="1"/>
</dbReference>
<dbReference type="OrthoDB" id="297496at2759"/>
<keyword evidence="7 13" id="KW-1133">Transmembrane helix</keyword>
<feature type="region of interest" description="Disordered" evidence="12">
    <location>
        <begin position="1"/>
        <end position="34"/>
    </location>
</feature>
<evidence type="ECO:0000256" key="5">
    <source>
        <dbReference type="ARBA" id="ARBA00022826"/>
    </source>
</evidence>
<feature type="compositionally biased region" description="Polar residues" evidence="12">
    <location>
        <begin position="1"/>
        <end position="11"/>
    </location>
</feature>
<feature type="compositionally biased region" description="Basic residues" evidence="12">
    <location>
        <begin position="688"/>
        <end position="698"/>
    </location>
</feature>
<organism evidence="17 18">
    <name type="scientific">Paraglomus occultum</name>
    <dbReference type="NCBI Taxonomy" id="144539"/>
    <lineage>
        <taxon>Eukaryota</taxon>
        <taxon>Fungi</taxon>
        <taxon>Fungi incertae sedis</taxon>
        <taxon>Mucoromycota</taxon>
        <taxon>Glomeromycotina</taxon>
        <taxon>Glomeromycetes</taxon>
        <taxon>Paraglomerales</taxon>
        <taxon>Paraglomeraceae</taxon>
        <taxon>Paraglomus</taxon>
    </lineage>
</organism>
<feature type="domain" description="RCK N-terminal" evidence="16">
    <location>
        <begin position="725"/>
        <end position="840"/>
    </location>
</feature>
<dbReference type="Proteomes" id="UP000789572">
    <property type="component" value="Unassembled WGS sequence"/>
</dbReference>
<dbReference type="InterPro" id="IPR013099">
    <property type="entry name" value="K_chnl_dom"/>
</dbReference>
<keyword evidence="18" id="KW-1185">Reference proteome</keyword>
<feature type="transmembrane region" description="Helical" evidence="13">
    <location>
        <begin position="198"/>
        <end position="220"/>
    </location>
</feature>
<keyword evidence="2" id="KW-0813">Transport</keyword>
<feature type="domain" description="Potassium channel" evidence="15">
    <location>
        <begin position="212"/>
        <end position="287"/>
    </location>
</feature>